<accession>A0ABN0ZLK0</accession>
<proteinExistence type="predicted"/>
<dbReference type="SMART" id="SM00100">
    <property type="entry name" value="cNMP"/>
    <property type="match status" value="1"/>
</dbReference>
<evidence type="ECO:0000256" key="4">
    <source>
        <dbReference type="ARBA" id="ARBA00023163"/>
    </source>
</evidence>
<protein>
    <submittedName>
        <fullName evidence="7">Crp/Fnr family transcriptional regulator</fullName>
    </submittedName>
</protein>
<dbReference type="CDD" id="cd00092">
    <property type="entry name" value="HTH_CRP"/>
    <property type="match status" value="1"/>
</dbReference>
<keyword evidence="3" id="KW-0010">Activator</keyword>
<evidence type="ECO:0000313" key="8">
    <source>
        <dbReference type="Proteomes" id="UP001500740"/>
    </source>
</evidence>
<dbReference type="Pfam" id="PF13545">
    <property type="entry name" value="HTH_Crp_2"/>
    <property type="match status" value="1"/>
</dbReference>
<dbReference type="InterPro" id="IPR012318">
    <property type="entry name" value="HTH_CRP"/>
</dbReference>
<dbReference type="InterPro" id="IPR014710">
    <property type="entry name" value="RmlC-like_jellyroll"/>
</dbReference>
<dbReference type="Gene3D" id="2.60.120.10">
    <property type="entry name" value="Jelly Rolls"/>
    <property type="match status" value="1"/>
</dbReference>
<keyword evidence="4" id="KW-0804">Transcription</keyword>
<evidence type="ECO:0000259" key="6">
    <source>
        <dbReference type="PROSITE" id="PS51063"/>
    </source>
</evidence>
<dbReference type="RefSeq" id="WP_343781332.1">
    <property type="nucleotide sequence ID" value="NZ_BAAACZ010000003.1"/>
</dbReference>
<dbReference type="PANTHER" id="PTHR24567">
    <property type="entry name" value="CRP FAMILY TRANSCRIPTIONAL REGULATORY PROTEIN"/>
    <property type="match status" value="1"/>
</dbReference>
<dbReference type="SMART" id="SM00419">
    <property type="entry name" value="HTH_CRP"/>
    <property type="match status" value="1"/>
</dbReference>
<evidence type="ECO:0000313" key="7">
    <source>
        <dbReference type="EMBL" id="GAA0451982.1"/>
    </source>
</evidence>
<feature type="domain" description="HTH crp-type" evidence="6">
    <location>
        <begin position="147"/>
        <end position="221"/>
    </location>
</feature>
<dbReference type="SUPFAM" id="SSF51206">
    <property type="entry name" value="cAMP-binding domain-like"/>
    <property type="match status" value="1"/>
</dbReference>
<dbReference type="PROSITE" id="PS50042">
    <property type="entry name" value="CNMP_BINDING_3"/>
    <property type="match status" value="1"/>
</dbReference>
<sequence>MACSVTFFRQFPIFEDLLYEELEEVGRIAQHRSIKKGEVVFREGGRREAVYFVISGLIKVFKVSANGQEQVINLIHSDEMFPHVGFFDNTPNPATAEALTDLNLIAVPIEAFEQLLLQKPHISIKVMHVMGRKILDLQERIQQMSTQTVFERTVSTLIRLTEEMGKNRQDDSIYVNIPITNTDLANMIGVTRESVNRTFNKLRKDGVISYNRTEIIVYDMDDLKSYQEL</sequence>
<evidence type="ECO:0000256" key="3">
    <source>
        <dbReference type="ARBA" id="ARBA00023159"/>
    </source>
</evidence>
<dbReference type="PROSITE" id="PS00042">
    <property type="entry name" value="HTH_CRP_1"/>
    <property type="match status" value="1"/>
</dbReference>
<dbReference type="Proteomes" id="UP001500740">
    <property type="component" value="Unassembled WGS sequence"/>
</dbReference>
<reference evidence="7 8" key="1">
    <citation type="journal article" date="2019" name="Int. J. Syst. Evol. Microbiol.">
        <title>The Global Catalogue of Microorganisms (GCM) 10K type strain sequencing project: providing services to taxonomists for standard genome sequencing and annotation.</title>
        <authorList>
            <consortium name="The Broad Institute Genomics Platform"/>
            <consortium name="The Broad Institute Genome Sequencing Center for Infectious Disease"/>
            <person name="Wu L."/>
            <person name="Ma J."/>
        </authorList>
    </citation>
    <scope>NUCLEOTIDE SEQUENCE [LARGE SCALE GENOMIC DNA]</scope>
    <source>
        <strain evidence="7 8">JCM 14193</strain>
    </source>
</reference>
<dbReference type="InterPro" id="IPR000595">
    <property type="entry name" value="cNMP-bd_dom"/>
</dbReference>
<evidence type="ECO:0000256" key="2">
    <source>
        <dbReference type="ARBA" id="ARBA00023125"/>
    </source>
</evidence>
<dbReference type="InterPro" id="IPR036390">
    <property type="entry name" value="WH_DNA-bd_sf"/>
</dbReference>
<dbReference type="InterPro" id="IPR018335">
    <property type="entry name" value="Tscrpt_reg_HTH_Crp-type_CS"/>
</dbReference>
<organism evidence="7 8">
    <name type="scientific">Alkalibacillus silvisoli</name>
    <dbReference type="NCBI Taxonomy" id="392823"/>
    <lineage>
        <taxon>Bacteria</taxon>
        <taxon>Bacillati</taxon>
        <taxon>Bacillota</taxon>
        <taxon>Bacilli</taxon>
        <taxon>Bacillales</taxon>
        <taxon>Bacillaceae</taxon>
        <taxon>Alkalibacillus</taxon>
    </lineage>
</organism>
<evidence type="ECO:0000259" key="5">
    <source>
        <dbReference type="PROSITE" id="PS50042"/>
    </source>
</evidence>
<dbReference type="InterPro" id="IPR036388">
    <property type="entry name" value="WH-like_DNA-bd_sf"/>
</dbReference>
<dbReference type="InterPro" id="IPR050397">
    <property type="entry name" value="Env_Response_Regulators"/>
</dbReference>
<keyword evidence="1" id="KW-0805">Transcription regulation</keyword>
<name>A0ABN0ZLK0_9BACI</name>
<dbReference type="Gene3D" id="1.10.10.10">
    <property type="entry name" value="Winged helix-like DNA-binding domain superfamily/Winged helix DNA-binding domain"/>
    <property type="match status" value="1"/>
</dbReference>
<dbReference type="SUPFAM" id="SSF46785">
    <property type="entry name" value="Winged helix' DNA-binding domain"/>
    <property type="match status" value="1"/>
</dbReference>
<comment type="caution">
    <text evidence="7">The sequence shown here is derived from an EMBL/GenBank/DDBJ whole genome shotgun (WGS) entry which is preliminary data.</text>
</comment>
<dbReference type="CDD" id="cd00038">
    <property type="entry name" value="CAP_ED"/>
    <property type="match status" value="1"/>
</dbReference>
<gene>
    <name evidence="7" type="ORF">GCM10008935_03210</name>
</gene>
<keyword evidence="8" id="KW-1185">Reference proteome</keyword>
<dbReference type="InterPro" id="IPR018490">
    <property type="entry name" value="cNMP-bd_dom_sf"/>
</dbReference>
<dbReference type="EMBL" id="BAAACZ010000003">
    <property type="protein sequence ID" value="GAA0451982.1"/>
    <property type="molecule type" value="Genomic_DNA"/>
</dbReference>
<dbReference type="PANTHER" id="PTHR24567:SF74">
    <property type="entry name" value="HTH-TYPE TRANSCRIPTIONAL REGULATOR ARCR"/>
    <property type="match status" value="1"/>
</dbReference>
<evidence type="ECO:0000256" key="1">
    <source>
        <dbReference type="ARBA" id="ARBA00023015"/>
    </source>
</evidence>
<dbReference type="Pfam" id="PF00027">
    <property type="entry name" value="cNMP_binding"/>
    <property type="match status" value="1"/>
</dbReference>
<dbReference type="PRINTS" id="PR00034">
    <property type="entry name" value="HTHCRP"/>
</dbReference>
<keyword evidence="2" id="KW-0238">DNA-binding</keyword>
<dbReference type="PROSITE" id="PS51063">
    <property type="entry name" value="HTH_CRP_2"/>
    <property type="match status" value="1"/>
</dbReference>
<feature type="domain" description="Cyclic nucleotide-binding" evidence="5">
    <location>
        <begin position="13"/>
        <end position="116"/>
    </location>
</feature>